<feature type="repeat" description="CXXCXGXG motif" evidence="11">
    <location>
        <begin position="219"/>
        <end position="226"/>
    </location>
</feature>
<keyword evidence="3 11" id="KW-0479">Metal-binding</keyword>
<evidence type="ECO:0000256" key="10">
    <source>
        <dbReference type="ARBA" id="ARBA00067609"/>
    </source>
</evidence>
<dbReference type="GO" id="GO:0031072">
    <property type="term" value="F:heat shock protein binding"/>
    <property type="evidence" value="ECO:0007669"/>
    <property type="project" value="InterPro"/>
</dbReference>
<dbReference type="Gene3D" id="2.60.260.20">
    <property type="entry name" value="Urease metallochaperone UreE, N-terminal domain"/>
    <property type="match status" value="2"/>
</dbReference>
<dbReference type="InterPro" id="IPR002939">
    <property type="entry name" value="DnaJ_C"/>
</dbReference>
<dbReference type="NCBIfam" id="NF008035">
    <property type="entry name" value="PRK10767.1"/>
    <property type="match status" value="1"/>
</dbReference>
<dbReference type="InterPro" id="IPR001305">
    <property type="entry name" value="HSP_DnaJ_Cys-rich_dom"/>
</dbReference>
<dbReference type="InParanoid" id="A0A420XUG6"/>
<keyword evidence="5 11" id="KW-0863">Zinc-finger</keyword>
<evidence type="ECO:0000256" key="12">
    <source>
        <dbReference type="PROSITE-ProRule" id="PRU00546"/>
    </source>
</evidence>
<dbReference type="PROSITE" id="PS00636">
    <property type="entry name" value="DNAJ_1"/>
    <property type="match status" value="1"/>
</dbReference>
<accession>A0A420XUG6</accession>
<feature type="domain" description="J" evidence="13">
    <location>
        <begin position="10"/>
        <end position="75"/>
    </location>
</feature>
<dbReference type="PANTHER" id="PTHR43096:SF54">
    <property type="entry name" value="CHAPERONE PROTEIN DNAJ 1"/>
    <property type="match status" value="1"/>
</dbReference>
<dbReference type="RefSeq" id="WP_121192171.1">
    <property type="nucleotide sequence ID" value="NZ_RBWV01000009.1"/>
</dbReference>
<dbReference type="SUPFAM" id="SSF57938">
    <property type="entry name" value="DnaJ/Hsp40 cysteine-rich domain"/>
    <property type="match status" value="1"/>
</dbReference>
<feature type="repeat" description="CXXCXGXG motif" evidence="11">
    <location>
        <begin position="165"/>
        <end position="172"/>
    </location>
</feature>
<keyword evidence="16" id="KW-1185">Reference proteome</keyword>
<dbReference type="Gene3D" id="1.10.287.110">
    <property type="entry name" value="DnaJ domain"/>
    <property type="match status" value="1"/>
</dbReference>
<dbReference type="HAMAP" id="MF_01152">
    <property type="entry name" value="DnaJ"/>
    <property type="match status" value="1"/>
</dbReference>
<evidence type="ECO:0000256" key="11">
    <source>
        <dbReference type="HAMAP-Rule" id="MF_01152"/>
    </source>
</evidence>
<evidence type="ECO:0000313" key="15">
    <source>
        <dbReference type="EMBL" id="RKS80493.1"/>
    </source>
</evidence>
<dbReference type="SUPFAM" id="SSF46565">
    <property type="entry name" value="Chaperone J-domain"/>
    <property type="match status" value="1"/>
</dbReference>
<dbReference type="GO" id="GO:0051082">
    <property type="term" value="F:unfolded protein binding"/>
    <property type="evidence" value="ECO:0007669"/>
    <property type="project" value="UniProtKB-UniRule"/>
</dbReference>
<evidence type="ECO:0000256" key="8">
    <source>
        <dbReference type="ARBA" id="ARBA00023186"/>
    </source>
</evidence>
<feature type="binding site" evidence="11">
    <location>
        <position position="222"/>
    </location>
    <ligand>
        <name>Zn(2+)</name>
        <dbReference type="ChEBI" id="CHEBI:29105"/>
        <label>1</label>
    </ligand>
</feature>
<feature type="binding site" evidence="11">
    <location>
        <position position="219"/>
    </location>
    <ligand>
        <name>Zn(2+)</name>
        <dbReference type="ChEBI" id="CHEBI:29105"/>
        <label>1</label>
    </ligand>
</feature>
<dbReference type="PRINTS" id="PR00625">
    <property type="entry name" value="JDOMAIN"/>
</dbReference>
<reference evidence="15 16" key="1">
    <citation type="submission" date="2018-10" db="EMBL/GenBank/DDBJ databases">
        <title>Genomic Encyclopedia of Archaeal and Bacterial Type Strains, Phase II (KMG-II): from individual species to whole genera.</title>
        <authorList>
            <person name="Goeker M."/>
        </authorList>
    </citation>
    <scope>NUCLEOTIDE SEQUENCE [LARGE SCALE GENOMIC DNA]</scope>
    <source>
        <strain evidence="15 16">RP-AC37</strain>
    </source>
</reference>
<evidence type="ECO:0000313" key="16">
    <source>
        <dbReference type="Proteomes" id="UP000281955"/>
    </source>
</evidence>
<comment type="subunit">
    <text evidence="11">Homodimer.</text>
</comment>
<protein>
    <recommendedName>
        <fullName evidence="10 11">Chaperone protein DnaJ</fullName>
    </recommendedName>
</protein>
<dbReference type="InterPro" id="IPR012724">
    <property type="entry name" value="DnaJ"/>
</dbReference>
<dbReference type="Pfam" id="PF00226">
    <property type="entry name" value="DnaJ"/>
    <property type="match status" value="1"/>
</dbReference>
<proteinExistence type="inferred from homology"/>
<comment type="subcellular location">
    <subcellularLocation>
        <location evidence="11">Cytoplasm</location>
    </subcellularLocation>
</comment>
<keyword evidence="6 11" id="KW-0862">Zinc</keyword>
<dbReference type="Pfam" id="PF00684">
    <property type="entry name" value="DnaJ_CXXCXGXG"/>
    <property type="match status" value="1"/>
</dbReference>
<dbReference type="AlphaFoldDB" id="A0A420XUG6"/>
<dbReference type="FunFam" id="1.10.287.110:FF:000045">
    <property type="entry name" value="Molecular chaperone DnaJ"/>
    <property type="match status" value="1"/>
</dbReference>
<keyword evidence="1 11" id="KW-0963">Cytoplasm</keyword>
<keyword evidence="2 11" id="KW-0235">DNA replication</keyword>
<keyword evidence="8 11" id="KW-0143">Chaperone</keyword>
<dbReference type="GO" id="GO:0005524">
    <property type="term" value="F:ATP binding"/>
    <property type="evidence" value="ECO:0007669"/>
    <property type="project" value="InterPro"/>
</dbReference>
<feature type="repeat" description="CXXCXGXG motif" evidence="11">
    <location>
        <begin position="182"/>
        <end position="189"/>
    </location>
</feature>
<dbReference type="InterPro" id="IPR008971">
    <property type="entry name" value="HSP40/DnaJ_pept-bd"/>
</dbReference>
<keyword evidence="7 11" id="KW-0346">Stress response</keyword>
<gene>
    <name evidence="11" type="primary">dnaJ</name>
    <name evidence="15" type="ORF">CLV35_0929</name>
</gene>
<dbReference type="PROSITE" id="PS51188">
    <property type="entry name" value="ZF_CR"/>
    <property type="match status" value="1"/>
</dbReference>
<dbReference type="GO" id="GO:0008270">
    <property type="term" value="F:zinc ion binding"/>
    <property type="evidence" value="ECO:0007669"/>
    <property type="project" value="UniProtKB-UniRule"/>
</dbReference>
<feature type="binding site" evidence="11">
    <location>
        <position position="208"/>
    </location>
    <ligand>
        <name>Zn(2+)</name>
        <dbReference type="ChEBI" id="CHEBI:29105"/>
        <label>2</label>
    </ligand>
</feature>
<dbReference type="Gene3D" id="2.10.230.10">
    <property type="entry name" value="Heat shock protein DnaJ, cysteine-rich domain"/>
    <property type="match status" value="1"/>
</dbReference>
<dbReference type="EMBL" id="RBWV01000009">
    <property type="protein sequence ID" value="RKS80493.1"/>
    <property type="molecule type" value="Genomic_DNA"/>
</dbReference>
<organism evidence="15 16">
    <name type="scientific">Motilibacter peucedani</name>
    <dbReference type="NCBI Taxonomy" id="598650"/>
    <lineage>
        <taxon>Bacteria</taxon>
        <taxon>Bacillati</taxon>
        <taxon>Actinomycetota</taxon>
        <taxon>Actinomycetes</taxon>
        <taxon>Motilibacterales</taxon>
        <taxon>Motilibacteraceae</taxon>
        <taxon>Motilibacter</taxon>
    </lineage>
</organism>
<dbReference type="NCBIfam" id="NF010888">
    <property type="entry name" value="PRK14295.1"/>
    <property type="match status" value="1"/>
</dbReference>
<dbReference type="OrthoDB" id="9779889at2"/>
<name>A0A420XUG6_9ACTN</name>
<evidence type="ECO:0000256" key="3">
    <source>
        <dbReference type="ARBA" id="ARBA00022723"/>
    </source>
</evidence>
<evidence type="ECO:0000256" key="6">
    <source>
        <dbReference type="ARBA" id="ARBA00022833"/>
    </source>
</evidence>
<dbReference type="FunFam" id="2.10.230.10:FF:000002">
    <property type="entry name" value="Molecular chaperone DnaJ"/>
    <property type="match status" value="1"/>
</dbReference>
<dbReference type="CDD" id="cd10719">
    <property type="entry name" value="DnaJ_zf"/>
    <property type="match status" value="1"/>
</dbReference>
<feature type="binding site" evidence="11">
    <location>
        <position position="205"/>
    </location>
    <ligand>
        <name>Zn(2+)</name>
        <dbReference type="ChEBI" id="CHEBI:29105"/>
        <label>2</label>
    </ligand>
</feature>
<comment type="domain">
    <text evidence="11">The J domain is necessary and sufficient to stimulate DnaK ATPase activity. Zinc center 1 plays an important role in the autonomous, DnaK-independent chaperone activity of DnaJ. Zinc center 2 is essential for interaction with DnaK and for DnaJ activity.</text>
</comment>
<keyword evidence="4 11" id="KW-0677">Repeat</keyword>
<feature type="binding site" evidence="11">
    <location>
        <position position="182"/>
    </location>
    <ligand>
        <name>Zn(2+)</name>
        <dbReference type="ChEBI" id="CHEBI:29105"/>
        <label>2</label>
    </ligand>
</feature>
<feature type="binding site" evidence="11">
    <location>
        <position position="168"/>
    </location>
    <ligand>
        <name>Zn(2+)</name>
        <dbReference type="ChEBI" id="CHEBI:29105"/>
        <label>1</label>
    </ligand>
</feature>
<dbReference type="NCBIfam" id="TIGR02349">
    <property type="entry name" value="DnaJ_bact"/>
    <property type="match status" value="1"/>
</dbReference>
<dbReference type="InterPro" id="IPR018253">
    <property type="entry name" value="DnaJ_domain_CS"/>
</dbReference>
<evidence type="ECO:0000256" key="1">
    <source>
        <dbReference type="ARBA" id="ARBA00022490"/>
    </source>
</evidence>
<feature type="repeat" description="CXXCXGXG motif" evidence="11">
    <location>
        <begin position="205"/>
        <end position="212"/>
    </location>
</feature>
<dbReference type="FunCoup" id="A0A420XUG6">
    <property type="interactions" value="5"/>
</dbReference>
<evidence type="ECO:0000256" key="9">
    <source>
        <dbReference type="ARBA" id="ARBA00061004"/>
    </source>
</evidence>
<comment type="caution">
    <text evidence="15">The sequence shown here is derived from an EMBL/GenBank/DDBJ whole genome shotgun (WGS) entry which is preliminary data.</text>
</comment>
<dbReference type="InterPro" id="IPR001623">
    <property type="entry name" value="DnaJ_domain"/>
</dbReference>
<comment type="function">
    <text evidence="11">Participates actively in the response to hyperosmotic and heat shock by preventing the aggregation of stress-denatured proteins and by disaggregating proteins, also in an autonomous, DnaK-independent fashion. Unfolded proteins bind initially to DnaJ; upon interaction with the DnaJ-bound protein, DnaK hydrolyzes its bound ATP, resulting in the formation of a stable complex. GrpE releases ADP from DnaK; ATP binding to DnaK triggers the release of the substrate protein, thus completing the reaction cycle. Several rounds of ATP-dependent interactions between DnaJ, DnaK and GrpE are required for fully efficient folding. Also involved, together with DnaK and GrpE, in the DNA replication of plasmids through activation of initiation proteins.</text>
</comment>
<comment type="cofactor">
    <cofactor evidence="11">
        <name>Zn(2+)</name>
        <dbReference type="ChEBI" id="CHEBI:29105"/>
    </cofactor>
    <text evidence="11">Binds 2 Zn(2+) ions per monomer.</text>
</comment>
<evidence type="ECO:0000256" key="4">
    <source>
        <dbReference type="ARBA" id="ARBA00022737"/>
    </source>
</evidence>
<evidence type="ECO:0000259" key="13">
    <source>
        <dbReference type="PROSITE" id="PS50076"/>
    </source>
</evidence>
<feature type="binding site" evidence="11">
    <location>
        <position position="185"/>
    </location>
    <ligand>
        <name>Zn(2+)</name>
        <dbReference type="ChEBI" id="CHEBI:29105"/>
        <label>2</label>
    </ligand>
</feature>
<feature type="domain" description="CR-type" evidence="14">
    <location>
        <begin position="152"/>
        <end position="231"/>
    </location>
</feature>
<sequence length="386" mass="39395">MSTKDFLEKDYYKALGVAKDAPADEVKKAYRKLARQFHPDANKGDAGAEERFKEISEAYDVLSDPTRRKEYDEARSLFGSGGAGRFRAPGGAGPGPGFDLGDIFAQAGGGSGGLGDVLGGLFGGGGRRGAGPRRGSDVESEVRISFVESVEGLTVPLRMTSEKPCPACRGTGGRDGALPHTCPTCGGSGQTSVGGGSGFAFAEPCRTCKGRGLVVDDPCPVCSGSGHAAASEVINVRLPAGVKDGARVRLKGRGTPGERGGPAGDLLVLVHVTPHPVFGRDGDNLTLTLPVTFAEAALGADIRVPTLAGSTVTLKVPAGTANGRTFRVRGRGAPRKDGTKGDLLVTVSVAVPAKLSDDARAALEAFAAATAGDDPRAALLSAATRR</sequence>
<dbReference type="Pfam" id="PF01556">
    <property type="entry name" value="DnaJ_C"/>
    <property type="match status" value="1"/>
</dbReference>
<dbReference type="FunFam" id="2.60.260.20:FF:000005">
    <property type="entry name" value="Chaperone protein dnaJ 1, mitochondrial"/>
    <property type="match status" value="1"/>
</dbReference>
<dbReference type="GO" id="GO:0009408">
    <property type="term" value="P:response to heat"/>
    <property type="evidence" value="ECO:0007669"/>
    <property type="project" value="InterPro"/>
</dbReference>
<dbReference type="InterPro" id="IPR036410">
    <property type="entry name" value="HSP_DnaJ_Cys-rich_dom_sf"/>
</dbReference>
<feature type="zinc finger region" description="CR-type" evidence="12">
    <location>
        <begin position="152"/>
        <end position="231"/>
    </location>
</feature>
<comment type="similarity">
    <text evidence="9 11">Belongs to the DnaJ family.</text>
</comment>
<dbReference type="CDD" id="cd10747">
    <property type="entry name" value="DnaJ_C"/>
    <property type="match status" value="1"/>
</dbReference>
<dbReference type="Proteomes" id="UP000281955">
    <property type="component" value="Unassembled WGS sequence"/>
</dbReference>
<dbReference type="PROSITE" id="PS50076">
    <property type="entry name" value="DNAJ_2"/>
    <property type="match status" value="1"/>
</dbReference>
<dbReference type="CDD" id="cd06257">
    <property type="entry name" value="DnaJ"/>
    <property type="match status" value="1"/>
</dbReference>
<dbReference type="SUPFAM" id="SSF49493">
    <property type="entry name" value="HSP40/DnaJ peptide-binding domain"/>
    <property type="match status" value="2"/>
</dbReference>
<evidence type="ECO:0000259" key="14">
    <source>
        <dbReference type="PROSITE" id="PS51188"/>
    </source>
</evidence>
<dbReference type="GO" id="GO:0006260">
    <property type="term" value="P:DNA replication"/>
    <property type="evidence" value="ECO:0007669"/>
    <property type="project" value="UniProtKB-KW"/>
</dbReference>
<evidence type="ECO:0000256" key="7">
    <source>
        <dbReference type="ARBA" id="ARBA00023016"/>
    </source>
</evidence>
<dbReference type="GO" id="GO:0005737">
    <property type="term" value="C:cytoplasm"/>
    <property type="evidence" value="ECO:0007669"/>
    <property type="project" value="UniProtKB-SubCell"/>
</dbReference>
<dbReference type="InterPro" id="IPR036869">
    <property type="entry name" value="J_dom_sf"/>
</dbReference>
<dbReference type="SMART" id="SM00271">
    <property type="entry name" value="DnaJ"/>
    <property type="match status" value="1"/>
</dbReference>
<dbReference type="PANTHER" id="PTHR43096">
    <property type="entry name" value="DNAJ HOMOLOG 1, MITOCHONDRIAL-RELATED"/>
    <property type="match status" value="1"/>
</dbReference>
<evidence type="ECO:0000256" key="2">
    <source>
        <dbReference type="ARBA" id="ARBA00022705"/>
    </source>
</evidence>
<feature type="binding site" evidence="11">
    <location>
        <position position="165"/>
    </location>
    <ligand>
        <name>Zn(2+)</name>
        <dbReference type="ChEBI" id="CHEBI:29105"/>
        <label>1</label>
    </ligand>
</feature>
<evidence type="ECO:0000256" key="5">
    <source>
        <dbReference type="ARBA" id="ARBA00022771"/>
    </source>
</evidence>
<dbReference type="GO" id="GO:0042026">
    <property type="term" value="P:protein refolding"/>
    <property type="evidence" value="ECO:0007669"/>
    <property type="project" value="TreeGrafter"/>
</dbReference>